<keyword evidence="1" id="KW-0812">Transmembrane</keyword>
<keyword evidence="1" id="KW-0472">Membrane</keyword>
<gene>
    <name evidence="2" type="ORF">DW848_16000</name>
</gene>
<feature type="transmembrane region" description="Helical" evidence="1">
    <location>
        <begin position="6"/>
        <end position="26"/>
    </location>
</feature>
<protein>
    <submittedName>
        <fullName evidence="2">Uncharacterized protein</fullName>
    </submittedName>
</protein>
<organism evidence="2 3">
    <name type="scientific">Agathobacter rectalis</name>
    <dbReference type="NCBI Taxonomy" id="39491"/>
    <lineage>
        <taxon>Bacteria</taxon>
        <taxon>Bacillati</taxon>
        <taxon>Bacillota</taxon>
        <taxon>Clostridia</taxon>
        <taxon>Lachnospirales</taxon>
        <taxon>Lachnospiraceae</taxon>
        <taxon>Agathobacter</taxon>
    </lineage>
</organism>
<dbReference type="Proteomes" id="UP000286104">
    <property type="component" value="Unassembled WGS sequence"/>
</dbReference>
<evidence type="ECO:0000313" key="2">
    <source>
        <dbReference type="EMBL" id="RHC34362.1"/>
    </source>
</evidence>
<accession>A0A413ZWY7</accession>
<reference evidence="2 3" key="1">
    <citation type="submission" date="2018-08" db="EMBL/GenBank/DDBJ databases">
        <title>A genome reference for cultivated species of the human gut microbiota.</title>
        <authorList>
            <person name="Zou Y."/>
            <person name="Xue W."/>
            <person name="Luo G."/>
        </authorList>
    </citation>
    <scope>NUCLEOTIDE SEQUENCE [LARGE SCALE GENOMIC DNA]</scope>
    <source>
        <strain evidence="2 3">AM36-3AA</strain>
    </source>
</reference>
<comment type="caution">
    <text evidence="2">The sequence shown here is derived from an EMBL/GenBank/DDBJ whole genome shotgun (WGS) entry which is preliminary data.</text>
</comment>
<name>A0A413ZWY7_9FIRM</name>
<dbReference type="AlphaFoldDB" id="A0A413ZWY7"/>
<dbReference type="EMBL" id="QSHU01000037">
    <property type="protein sequence ID" value="RHC34362.1"/>
    <property type="molecule type" value="Genomic_DNA"/>
</dbReference>
<keyword evidence="1" id="KW-1133">Transmembrane helix</keyword>
<proteinExistence type="predicted"/>
<evidence type="ECO:0000256" key="1">
    <source>
        <dbReference type="SAM" id="Phobius"/>
    </source>
</evidence>
<feature type="transmembrane region" description="Helical" evidence="1">
    <location>
        <begin position="104"/>
        <end position="121"/>
    </location>
</feature>
<feature type="transmembrane region" description="Helical" evidence="1">
    <location>
        <begin position="38"/>
        <end position="57"/>
    </location>
</feature>
<feature type="transmembrane region" description="Helical" evidence="1">
    <location>
        <begin position="63"/>
        <end position="84"/>
    </location>
</feature>
<evidence type="ECO:0000313" key="3">
    <source>
        <dbReference type="Proteomes" id="UP000286104"/>
    </source>
</evidence>
<sequence>MLKSAIYCNVFILLIMSIFFLTRIFMKNSDLKKLRKLIIIYIIFNFISFYLCGSEIVDIGWDFIFLFPISIMSFIIHIVSICCINRKIKKSNNTDYNILSIKKYIILSIIPVIVFIIPYVYELYVINNCNYLLKYNYQNGIIQSDDTYIAIINNKPVTITLQKNLFNRKGFSAKKLNYNIIYTNGVEISTRDSSYNKIIVENEDIKKIALDAKERCPSARGAFIDYFSEGNYAIIVLMLEETYGSQLGEYFYYDNTYIQSINTHGSLESITYYK</sequence>
<dbReference type="RefSeq" id="WP_118390411.1">
    <property type="nucleotide sequence ID" value="NZ_QSHU01000037.1"/>
</dbReference>